<reference evidence="2 3" key="1">
    <citation type="submission" date="2018-03" db="EMBL/GenBank/DDBJ databases">
        <title>Draft Genome Sequences of the Obligatory Marine Myxobacteria Enhygromyxa salina SWB007.</title>
        <authorList>
            <person name="Poehlein A."/>
            <person name="Moghaddam J.A."/>
            <person name="Harms H."/>
            <person name="Alanjari M."/>
            <person name="Koenig G.M."/>
            <person name="Daniel R."/>
            <person name="Schaeberle T.F."/>
        </authorList>
    </citation>
    <scope>NUCLEOTIDE SEQUENCE [LARGE SCALE GENOMIC DNA]</scope>
    <source>
        <strain evidence="2 3">SWB007</strain>
    </source>
</reference>
<dbReference type="PROSITE" id="PS51257">
    <property type="entry name" value="PROKAR_LIPOPROTEIN"/>
    <property type="match status" value="1"/>
</dbReference>
<feature type="compositionally biased region" description="Low complexity" evidence="1">
    <location>
        <begin position="29"/>
        <end position="46"/>
    </location>
</feature>
<feature type="region of interest" description="Disordered" evidence="1">
    <location>
        <begin position="21"/>
        <end position="46"/>
    </location>
</feature>
<accession>A0A2S9YPY0</accession>
<proteinExistence type="predicted"/>
<dbReference type="AlphaFoldDB" id="A0A2S9YPY0"/>
<organism evidence="2 3">
    <name type="scientific">Enhygromyxa salina</name>
    <dbReference type="NCBI Taxonomy" id="215803"/>
    <lineage>
        <taxon>Bacteria</taxon>
        <taxon>Pseudomonadati</taxon>
        <taxon>Myxococcota</taxon>
        <taxon>Polyangia</taxon>
        <taxon>Nannocystales</taxon>
        <taxon>Nannocystaceae</taxon>
        <taxon>Enhygromyxa</taxon>
    </lineage>
</organism>
<evidence type="ECO:0000313" key="2">
    <source>
        <dbReference type="EMBL" id="PRQ07155.1"/>
    </source>
</evidence>
<name>A0A2S9YPY0_9BACT</name>
<sequence>MHVRPPALILASTLTLALACQSPPSKSQPTATTSEPGAAAASSGGPAAEPVCAAAPLHTELLSLCSFDLGVPAIALPKVTWTADSYHPLATRVITLDQAGLTDPEGDQGTVSIQAWLADPPRRIPEPGEMTLAIAGDVPASTVAELWRGLSAAGRTEVRVLVHVTDDRPIPQPRDPAMLAGMLAELPPDPNERVMFVAKGVRGYANTCPPLASVFGELANVSPGERCAKLAELASAAVVECGCRELPDIMTLLYALTIGFTPPTGRAAAVPIRLDPGRKIAPPPATTWSEVVAANLRNDGLHQLWIDSVAPS</sequence>
<dbReference type="EMBL" id="PVNL01000058">
    <property type="protein sequence ID" value="PRQ07155.1"/>
    <property type="molecule type" value="Genomic_DNA"/>
</dbReference>
<dbReference type="Proteomes" id="UP000238823">
    <property type="component" value="Unassembled WGS sequence"/>
</dbReference>
<comment type="caution">
    <text evidence="2">The sequence shown here is derived from an EMBL/GenBank/DDBJ whole genome shotgun (WGS) entry which is preliminary data.</text>
</comment>
<evidence type="ECO:0000256" key="1">
    <source>
        <dbReference type="SAM" id="MobiDB-lite"/>
    </source>
</evidence>
<evidence type="ECO:0000313" key="3">
    <source>
        <dbReference type="Proteomes" id="UP000238823"/>
    </source>
</evidence>
<protein>
    <submittedName>
        <fullName evidence="2">Uncharacterized protein</fullName>
    </submittedName>
</protein>
<gene>
    <name evidence="2" type="ORF">ENSA7_31700</name>
</gene>